<name>A0A6L6IV74_9RHOB</name>
<organism evidence="3 4">
    <name type="scientific">Paracoccus shanxieyensis</name>
    <dbReference type="NCBI Taxonomy" id="2675752"/>
    <lineage>
        <taxon>Bacteria</taxon>
        <taxon>Pseudomonadati</taxon>
        <taxon>Pseudomonadota</taxon>
        <taxon>Alphaproteobacteria</taxon>
        <taxon>Rhodobacterales</taxon>
        <taxon>Paracoccaceae</taxon>
        <taxon>Paracoccus</taxon>
    </lineage>
</organism>
<dbReference type="EMBL" id="WMII01000007">
    <property type="protein sequence ID" value="MTH64406.1"/>
    <property type="molecule type" value="Genomic_DNA"/>
</dbReference>
<dbReference type="CDD" id="cd00158">
    <property type="entry name" value="RHOD"/>
    <property type="match status" value="1"/>
</dbReference>
<comment type="caution">
    <text evidence="3">The sequence shown here is derived from an EMBL/GenBank/DDBJ whole genome shotgun (WGS) entry which is preliminary data.</text>
</comment>
<dbReference type="InterPro" id="IPR036873">
    <property type="entry name" value="Rhodanese-like_dom_sf"/>
</dbReference>
<sequence>MTRDLVSAPQAARWLTEGSAVLVDVRSPDEFRAQHIALAVSVPLDRLRAALPSLAGRRVVFQCQRGTRGASACAIAEARQGETYNLDGGIEAWKAAGLPVVVAAADGREPLPLMRQVQIVVGALVLLLVMAGFLIAPAFFALAGLIGFMLALAGVTGWCGMALLLQRMPWNRAAG</sequence>
<keyword evidence="4" id="KW-1185">Reference proteome</keyword>
<dbReference type="SUPFAM" id="SSF52821">
    <property type="entry name" value="Rhodanese/Cell cycle control phosphatase"/>
    <property type="match status" value="1"/>
</dbReference>
<protein>
    <submittedName>
        <fullName evidence="3">DUF2892 domain-containing protein</fullName>
    </submittedName>
</protein>
<evidence type="ECO:0000313" key="3">
    <source>
        <dbReference type="EMBL" id="MTH64406.1"/>
    </source>
</evidence>
<dbReference type="Gene3D" id="3.40.250.10">
    <property type="entry name" value="Rhodanese-like domain"/>
    <property type="match status" value="1"/>
</dbReference>
<dbReference type="InterPro" id="IPR001763">
    <property type="entry name" value="Rhodanese-like_dom"/>
</dbReference>
<feature type="transmembrane region" description="Helical" evidence="1">
    <location>
        <begin position="117"/>
        <end position="136"/>
    </location>
</feature>
<feature type="transmembrane region" description="Helical" evidence="1">
    <location>
        <begin position="142"/>
        <end position="165"/>
    </location>
</feature>
<dbReference type="InterPro" id="IPR050229">
    <property type="entry name" value="GlpE_sulfurtransferase"/>
</dbReference>
<dbReference type="SMART" id="SM00450">
    <property type="entry name" value="RHOD"/>
    <property type="match status" value="1"/>
</dbReference>
<keyword evidence="1" id="KW-0812">Transmembrane</keyword>
<dbReference type="AlphaFoldDB" id="A0A6L6IV74"/>
<dbReference type="Gene3D" id="6.10.140.1340">
    <property type="match status" value="1"/>
</dbReference>
<dbReference type="InterPro" id="IPR021309">
    <property type="entry name" value="YgaP-like_TM"/>
</dbReference>
<accession>A0A6L6IV74</accession>
<feature type="domain" description="Rhodanese" evidence="2">
    <location>
        <begin position="16"/>
        <end position="102"/>
    </location>
</feature>
<proteinExistence type="predicted"/>
<evidence type="ECO:0000313" key="4">
    <source>
        <dbReference type="Proteomes" id="UP000478740"/>
    </source>
</evidence>
<reference evidence="3 4" key="1">
    <citation type="submission" date="2019-11" db="EMBL/GenBank/DDBJ databases">
        <authorList>
            <person name="Dong K."/>
        </authorList>
    </citation>
    <scope>NUCLEOTIDE SEQUENCE [LARGE SCALE GENOMIC DNA]</scope>
    <source>
        <strain evidence="3 4">DK608</strain>
    </source>
</reference>
<keyword evidence="1" id="KW-0472">Membrane</keyword>
<dbReference type="RefSeq" id="WP_155044270.1">
    <property type="nucleotide sequence ID" value="NZ_WMIH01000007.1"/>
</dbReference>
<dbReference type="Pfam" id="PF00581">
    <property type="entry name" value="Rhodanese"/>
    <property type="match status" value="1"/>
</dbReference>
<evidence type="ECO:0000256" key="1">
    <source>
        <dbReference type="SAM" id="Phobius"/>
    </source>
</evidence>
<dbReference type="Proteomes" id="UP000478740">
    <property type="component" value="Unassembled WGS sequence"/>
</dbReference>
<dbReference type="PROSITE" id="PS50206">
    <property type="entry name" value="RHODANESE_3"/>
    <property type="match status" value="1"/>
</dbReference>
<dbReference type="Pfam" id="PF11127">
    <property type="entry name" value="YgaP-like_TM"/>
    <property type="match status" value="1"/>
</dbReference>
<dbReference type="PANTHER" id="PTHR43031">
    <property type="entry name" value="FAD-DEPENDENT OXIDOREDUCTASE"/>
    <property type="match status" value="1"/>
</dbReference>
<evidence type="ECO:0000259" key="2">
    <source>
        <dbReference type="PROSITE" id="PS50206"/>
    </source>
</evidence>
<gene>
    <name evidence="3" type="ORF">GL284_08985</name>
</gene>
<dbReference type="PANTHER" id="PTHR43031:SF1">
    <property type="entry name" value="PYRIDINE NUCLEOTIDE-DISULPHIDE OXIDOREDUCTASE"/>
    <property type="match status" value="1"/>
</dbReference>
<keyword evidence="1" id="KW-1133">Transmembrane helix</keyword>